<evidence type="ECO:0000313" key="2">
    <source>
        <dbReference type="EMBL" id="MBB5018057.1"/>
    </source>
</evidence>
<comment type="caution">
    <text evidence="2">The sequence shown here is derived from an EMBL/GenBank/DDBJ whole genome shotgun (WGS) entry which is preliminary data.</text>
</comment>
<dbReference type="InterPro" id="IPR027623">
    <property type="entry name" value="AmmeMemoSam_A"/>
</dbReference>
<dbReference type="AlphaFoldDB" id="A0A840MMA2"/>
<dbReference type="PANTHER" id="PTHR13016">
    <property type="entry name" value="AMMECR1 HOMOLOG"/>
    <property type="match status" value="1"/>
</dbReference>
<accession>A0A840MMA2</accession>
<organism evidence="2 3">
    <name type="scientific">Chitinivorax tropicus</name>
    <dbReference type="NCBI Taxonomy" id="714531"/>
    <lineage>
        <taxon>Bacteria</taxon>
        <taxon>Pseudomonadati</taxon>
        <taxon>Pseudomonadota</taxon>
        <taxon>Betaproteobacteria</taxon>
        <taxon>Chitinivorax</taxon>
    </lineage>
</organism>
<dbReference type="InterPro" id="IPR002733">
    <property type="entry name" value="AMMECR1_domain"/>
</dbReference>
<dbReference type="Gene3D" id="3.30.700.20">
    <property type="entry name" value="Hypothetical protein ph0010, domain 1"/>
    <property type="match status" value="1"/>
</dbReference>
<dbReference type="Pfam" id="PF01871">
    <property type="entry name" value="AMMECR1"/>
    <property type="match status" value="1"/>
</dbReference>
<dbReference type="InterPro" id="IPR027485">
    <property type="entry name" value="AMMECR1_N"/>
</dbReference>
<evidence type="ECO:0000259" key="1">
    <source>
        <dbReference type="PROSITE" id="PS51112"/>
    </source>
</evidence>
<sequence length="185" mass="20223">MLDERLGTLLLALAREAIVSQLGQSAIKKPDTQALSRPGACFITLKRQGALRGCMGSLEAHQSLAEDIIHNAVAAALHDPRFPPVSIEELGETTIEVSVLTAPEPVTVANEAELLAMLRPGVDGVTLRCGCRQATFLPQVWEQLPAPTAFIQQLKRKAGWSADFWSPDMIVTRYQVQKFTEPPLR</sequence>
<dbReference type="EMBL" id="JACHHY010000006">
    <property type="protein sequence ID" value="MBB5018057.1"/>
    <property type="molecule type" value="Genomic_DNA"/>
</dbReference>
<dbReference type="NCBIfam" id="TIGR00296">
    <property type="entry name" value="TIGR00296 family protein"/>
    <property type="match status" value="1"/>
</dbReference>
<name>A0A840MMA2_9PROT</name>
<keyword evidence="3" id="KW-1185">Reference proteome</keyword>
<reference evidence="2 3" key="1">
    <citation type="submission" date="2020-08" db="EMBL/GenBank/DDBJ databases">
        <title>Genomic Encyclopedia of Type Strains, Phase IV (KMG-IV): sequencing the most valuable type-strain genomes for metagenomic binning, comparative biology and taxonomic classification.</title>
        <authorList>
            <person name="Goeker M."/>
        </authorList>
    </citation>
    <scope>NUCLEOTIDE SEQUENCE [LARGE SCALE GENOMIC DNA]</scope>
    <source>
        <strain evidence="2 3">DSM 27165</strain>
    </source>
</reference>
<dbReference type="SUPFAM" id="SSF143447">
    <property type="entry name" value="AMMECR1-like"/>
    <property type="match status" value="1"/>
</dbReference>
<gene>
    <name evidence="2" type="ORF">HNQ59_001342</name>
</gene>
<proteinExistence type="predicted"/>
<dbReference type="NCBIfam" id="TIGR04335">
    <property type="entry name" value="AmmeMemoSam_A"/>
    <property type="match status" value="1"/>
</dbReference>
<dbReference type="PROSITE" id="PS51112">
    <property type="entry name" value="AMMECR1"/>
    <property type="match status" value="1"/>
</dbReference>
<dbReference type="InterPro" id="IPR036071">
    <property type="entry name" value="AMMECR1_dom_sf"/>
</dbReference>
<dbReference type="Proteomes" id="UP000575898">
    <property type="component" value="Unassembled WGS sequence"/>
</dbReference>
<feature type="domain" description="AMMECR1" evidence="1">
    <location>
        <begin position="5"/>
        <end position="185"/>
    </location>
</feature>
<dbReference type="PANTHER" id="PTHR13016:SF0">
    <property type="entry name" value="AMME SYNDROME CANDIDATE GENE 1 PROTEIN"/>
    <property type="match status" value="1"/>
</dbReference>
<evidence type="ECO:0000313" key="3">
    <source>
        <dbReference type="Proteomes" id="UP000575898"/>
    </source>
</evidence>
<dbReference type="Gene3D" id="3.30.1490.150">
    <property type="entry name" value="Hypothetical protein ph0010, domain 2"/>
    <property type="match status" value="1"/>
</dbReference>
<dbReference type="InterPro" id="IPR023473">
    <property type="entry name" value="AMMECR1"/>
</dbReference>
<dbReference type="RefSeq" id="WP_184036746.1">
    <property type="nucleotide sequence ID" value="NZ_JACHHY010000006.1"/>
</dbReference>
<protein>
    <recommendedName>
        <fullName evidence="1">AMMECR1 domain-containing protein</fullName>
    </recommendedName>
</protein>